<evidence type="ECO:0000256" key="11">
    <source>
        <dbReference type="SAM" id="Phobius"/>
    </source>
</evidence>
<dbReference type="InterPro" id="IPR050428">
    <property type="entry name" value="TCS_sensor_his_kinase"/>
</dbReference>
<feature type="transmembrane region" description="Helical" evidence="11">
    <location>
        <begin position="171"/>
        <end position="192"/>
    </location>
</feature>
<dbReference type="GO" id="GO:0005886">
    <property type="term" value="C:plasma membrane"/>
    <property type="evidence" value="ECO:0007669"/>
    <property type="project" value="TreeGrafter"/>
</dbReference>
<evidence type="ECO:0000256" key="2">
    <source>
        <dbReference type="ARBA" id="ARBA00004370"/>
    </source>
</evidence>
<evidence type="ECO:0000313" key="15">
    <source>
        <dbReference type="Proteomes" id="UP000011841"/>
    </source>
</evidence>
<proteinExistence type="predicted"/>
<dbReference type="SUPFAM" id="SSF47384">
    <property type="entry name" value="Homodimeric domain of signal transducing histidine kinase"/>
    <property type="match status" value="1"/>
</dbReference>
<keyword evidence="6 11" id="KW-0812">Transmembrane</keyword>
<dbReference type="Gene3D" id="3.30.565.10">
    <property type="entry name" value="Histidine kinase-like ATPase, C-terminal domain"/>
    <property type="match status" value="1"/>
</dbReference>
<dbReference type="InterPro" id="IPR036097">
    <property type="entry name" value="HisK_dim/P_sf"/>
</dbReference>
<dbReference type="InterPro" id="IPR003660">
    <property type="entry name" value="HAMP_dom"/>
</dbReference>
<dbReference type="PRINTS" id="PR00344">
    <property type="entry name" value="BCTRLSENSOR"/>
</dbReference>
<evidence type="ECO:0000313" key="14">
    <source>
        <dbReference type="EMBL" id="BAM90868.1"/>
    </source>
</evidence>
<gene>
    <name evidence="14" type="ORF">S58_48890</name>
</gene>
<keyword evidence="5" id="KW-0808">Transferase</keyword>
<comment type="subcellular location">
    <subcellularLocation>
        <location evidence="2">Membrane</location>
    </subcellularLocation>
</comment>
<evidence type="ECO:0000256" key="10">
    <source>
        <dbReference type="ARBA" id="ARBA00023136"/>
    </source>
</evidence>
<dbReference type="SMART" id="SM00387">
    <property type="entry name" value="HATPase_c"/>
    <property type="match status" value="1"/>
</dbReference>
<keyword evidence="9" id="KW-0902">Two-component regulatory system</keyword>
<dbReference type="EC" id="2.7.13.3" evidence="3"/>
<evidence type="ECO:0000256" key="4">
    <source>
        <dbReference type="ARBA" id="ARBA00022553"/>
    </source>
</evidence>
<dbReference type="HOGENOM" id="CLU_000445_42_3_5"/>
<dbReference type="PATRIC" id="fig|1245469.3.peg.5003"/>
<reference evidence="14 15" key="1">
    <citation type="journal article" date="2013" name="Appl. Environ. Microbiol.">
        <title>Genome analysis suggests that the soil oligotrophic bacterium Agromonas oligotrophica (Bradyrhizobium oligotrophicum) is a nitrogen-fixing symbiont of Aeschynomene indica.</title>
        <authorList>
            <person name="Okubo T."/>
            <person name="Fukushima S."/>
            <person name="Itakura M."/>
            <person name="Oshima K."/>
            <person name="Longtonglang A."/>
            <person name="Teaumroong N."/>
            <person name="Mitsui H."/>
            <person name="Hattori M."/>
            <person name="Hattori R."/>
            <person name="Hattori T."/>
            <person name="Minamisawa K."/>
        </authorList>
    </citation>
    <scope>NUCLEOTIDE SEQUENCE [LARGE SCALE GENOMIC DNA]</scope>
    <source>
        <strain evidence="14 15">S58</strain>
    </source>
</reference>
<dbReference type="InterPro" id="IPR003594">
    <property type="entry name" value="HATPase_dom"/>
</dbReference>
<accession>M4ZAH3</accession>
<evidence type="ECO:0000256" key="3">
    <source>
        <dbReference type="ARBA" id="ARBA00012438"/>
    </source>
</evidence>
<keyword evidence="10 11" id="KW-0472">Membrane</keyword>
<dbReference type="EMBL" id="AP012603">
    <property type="protein sequence ID" value="BAM90868.1"/>
    <property type="molecule type" value="Genomic_DNA"/>
</dbReference>
<keyword evidence="4" id="KW-0597">Phosphoprotein</keyword>
<evidence type="ECO:0000256" key="6">
    <source>
        <dbReference type="ARBA" id="ARBA00022692"/>
    </source>
</evidence>
<dbReference type="InterPro" id="IPR036890">
    <property type="entry name" value="HATPase_C_sf"/>
</dbReference>
<dbReference type="InterPro" id="IPR004358">
    <property type="entry name" value="Sig_transdc_His_kin-like_C"/>
</dbReference>
<evidence type="ECO:0000256" key="9">
    <source>
        <dbReference type="ARBA" id="ARBA00023012"/>
    </source>
</evidence>
<organism evidence="14 15">
    <name type="scientific">Bradyrhizobium oligotrophicum S58</name>
    <dbReference type="NCBI Taxonomy" id="1245469"/>
    <lineage>
        <taxon>Bacteria</taxon>
        <taxon>Pseudomonadati</taxon>
        <taxon>Pseudomonadota</taxon>
        <taxon>Alphaproteobacteria</taxon>
        <taxon>Hyphomicrobiales</taxon>
        <taxon>Nitrobacteraceae</taxon>
        <taxon>Bradyrhizobium</taxon>
    </lineage>
</organism>
<keyword evidence="7 14" id="KW-0418">Kinase</keyword>
<evidence type="ECO:0000259" key="13">
    <source>
        <dbReference type="PROSITE" id="PS50885"/>
    </source>
</evidence>
<sequence>MMRQSSLATRLFLSATAWLVVILAITGIVLSSVYRNATERAFDRRLNLYLRTLIAEVATPDDPPDRQFQSLGEPLFELPLSGWYWQITRSDTEKPEVRASRSLWDKKLPKLEEQGIELTAAGIRIGYVEGPENQDLRMVERPVDLGADGKFLVSVAGDASEIFDETRSFDYYLGGTFTALGIVLLLTTVFQVNYGLAPLKRISESIADIRSGRAERLEGEFPVEIAPLARETNALIDANREIVERARTHVGNLAHAIKTPLSVIVNEATTHAADPFAAKVMEQADVMRDQVAHHLERARIAARVTIVSTVTEVAPAIEALRRTMEKIHRERGIVVEATVDPAARFRGERQDLEEMAGNLVDNACKWATSRVSVEVTVETPAKPGAAPMLRIVVDDDGRGLSPAERAQVSRRGQRLDESKPGSGLGLSIVNDLAALYGGHLALSDAPIGGLRAELRLPGV</sequence>
<comment type="catalytic activity">
    <reaction evidence="1">
        <text>ATP + protein L-histidine = ADP + protein N-phospho-L-histidine.</text>
        <dbReference type="EC" id="2.7.13.3"/>
    </reaction>
</comment>
<dbReference type="PANTHER" id="PTHR45436:SF5">
    <property type="entry name" value="SENSOR HISTIDINE KINASE TRCS"/>
    <property type="match status" value="1"/>
</dbReference>
<name>M4ZAH3_9BRAD</name>
<dbReference type="SUPFAM" id="SSF55874">
    <property type="entry name" value="ATPase domain of HSP90 chaperone/DNA topoisomerase II/histidine kinase"/>
    <property type="match status" value="1"/>
</dbReference>
<dbReference type="GO" id="GO:0000155">
    <property type="term" value="F:phosphorelay sensor kinase activity"/>
    <property type="evidence" value="ECO:0007669"/>
    <property type="project" value="InterPro"/>
</dbReference>
<dbReference type="Gene3D" id="1.10.287.130">
    <property type="match status" value="1"/>
</dbReference>
<evidence type="ECO:0000256" key="7">
    <source>
        <dbReference type="ARBA" id="ARBA00022777"/>
    </source>
</evidence>
<evidence type="ECO:0000256" key="8">
    <source>
        <dbReference type="ARBA" id="ARBA00022989"/>
    </source>
</evidence>
<dbReference type="PANTHER" id="PTHR45436">
    <property type="entry name" value="SENSOR HISTIDINE KINASE YKOH"/>
    <property type="match status" value="1"/>
</dbReference>
<feature type="domain" description="HAMP" evidence="13">
    <location>
        <begin position="193"/>
        <end position="244"/>
    </location>
</feature>
<keyword evidence="15" id="KW-1185">Reference proteome</keyword>
<feature type="domain" description="Histidine kinase" evidence="12">
    <location>
        <begin position="252"/>
        <end position="459"/>
    </location>
</feature>
<dbReference type="Pfam" id="PF02518">
    <property type="entry name" value="HATPase_c"/>
    <property type="match status" value="1"/>
</dbReference>
<evidence type="ECO:0000259" key="12">
    <source>
        <dbReference type="PROSITE" id="PS50109"/>
    </source>
</evidence>
<dbReference type="KEGG" id="aol:S58_48890"/>
<protein>
    <recommendedName>
        <fullName evidence="3">histidine kinase</fullName>
        <ecNumber evidence="3">2.7.13.3</ecNumber>
    </recommendedName>
</protein>
<dbReference type="PROSITE" id="PS50885">
    <property type="entry name" value="HAMP"/>
    <property type="match status" value="1"/>
</dbReference>
<dbReference type="STRING" id="1245469.S58_48890"/>
<evidence type="ECO:0000256" key="1">
    <source>
        <dbReference type="ARBA" id="ARBA00000085"/>
    </source>
</evidence>
<dbReference type="Proteomes" id="UP000011841">
    <property type="component" value="Chromosome"/>
</dbReference>
<keyword evidence="8 11" id="KW-1133">Transmembrane helix</keyword>
<evidence type="ECO:0000256" key="5">
    <source>
        <dbReference type="ARBA" id="ARBA00022679"/>
    </source>
</evidence>
<dbReference type="AlphaFoldDB" id="M4ZAH3"/>
<dbReference type="eggNOG" id="COG0642">
    <property type="taxonomic scope" value="Bacteria"/>
</dbReference>
<dbReference type="InterPro" id="IPR005467">
    <property type="entry name" value="His_kinase_dom"/>
</dbReference>
<dbReference type="PROSITE" id="PS50109">
    <property type="entry name" value="HIS_KIN"/>
    <property type="match status" value="1"/>
</dbReference>